<dbReference type="eggNOG" id="COG0715">
    <property type="taxonomic scope" value="Bacteria"/>
</dbReference>
<dbReference type="Pfam" id="PF12006">
    <property type="entry name" value="DUF3500"/>
    <property type="match status" value="1"/>
</dbReference>
<dbReference type="AlphaFoldDB" id="A0A076EPD2"/>
<dbReference type="PANTHER" id="PTHR37489">
    <property type="entry name" value="DUF3500 DOMAIN-CONTAINING PROTEIN"/>
    <property type="match status" value="1"/>
</dbReference>
<dbReference type="InterPro" id="IPR021889">
    <property type="entry name" value="DUF3500"/>
</dbReference>
<evidence type="ECO:0000313" key="2">
    <source>
        <dbReference type="Proteomes" id="UP000028488"/>
    </source>
</evidence>
<organism evidence="1 2">
    <name type="scientific">Rhodococcus opacus</name>
    <name type="common">Nocardia opaca</name>
    <dbReference type="NCBI Taxonomy" id="37919"/>
    <lineage>
        <taxon>Bacteria</taxon>
        <taxon>Bacillati</taxon>
        <taxon>Actinomycetota</taxon>
        <taxon>Actinomycetes</taxon>
        <taxon>Mycobacteriales</taxon>
        <taxon>Nocardiaceae</taxon>
        <taxon>Rhodococcus</taxon>
    </lineage>
</organism>
<name>A0A076EPD2_RHOOP</name>
<dbReference type="Proteomes" id="UP000028488">
    <property type="component" value="Chromosome"/>
</dbReference>
<gene>
    <name evidence="1" type="ORF">EP51_25135</name>
</gene>
<dbReference type="PANTHER" id="PTHR37489:SF1">
    <property type="entry name" value="DUF3500 DOMAIN-CONTAINING PROTEIN"/>
    <property type="match status" value="1"/>
</dbReference>
<reference evidence="1 2" key="1">
    <citation type="submission" date="2014-07" db="EMBL/GenBank/DDBJ databases">
        <title>Genome Sequence of Rhodococcus opacus Strain R7, a Biodegrader of Mono- and Polycyclic Aromatic Hydrocarbons.</title>
        <authorList>
            <person name="Di Gennaro P."/>
            <person name="Zampolli J."/>
            <person name="Presti I."/>
            <person name="Cappelletti M."/>
            <person name="D'Ursi P."/>
            <person name="Orro A."/>
            <person name="Mezzelani A."/>
            <person name="Milanesi L."/>
        </authorList>
    </citation>
    <scope>NUCLEOTIDE SEQUENCE [LARGE SCALE GENOMIC DNA]</scope>
    <source>
        <strain evidence="1 2">R7</strain>
    </source>
</reference>
<accession>A0A076EPD2</accession>
<proteinExistence type="predicted"/>
<evidence type="ECO:0008006" key="3">
    <source>
        <dbReference type="Google" id="ProtNLM"/>
    </source>
</evidence>
<sequence length="390" mass="41284">MPATSRVDRILSTYAPSMRTQNSRVTSPKKLIVASSMTMLLGLSLVACGTDSDTTTPAPGSASSSVAATMATADAGSVAAGAEAFAATLTDDQKASLQQEYSLENAQKWSNLPQALLRGGQGRIGLQLSELDDTQIAALDTLLQAVTGSATGDGYDEIQQLLNADDYLAANGGGTDYGRGNYYIAFLGTPSDSGTWELQFGGHHLAFANTYVDGALVGATPSFRGVEPFGTFEQNGTSNSPLANEQSSFAALLAGLSTEELATAKLDSVYSDLVLRPGNDWAFPTTKEGVQVSTFTPEQKQLVMAAIATYVDDIDDADATTILAKYERELGQTYVSYSGSTGVTEQNDYVRIDGPSVWIEFSMQHGIVLSGNHPHSVWRDRTTDYGGTQE</sequence>
<dbReference type="EMBL" id="CP008947">
    <property type="protein sequence ID" value="AII07751.1"/>
    <property type="molecule type" value="Genomic_DNA"/>
</dbReference>
<protein>
    <recommendedName>
        <fullName evidence="3">DUF3500 domain-containing protein</fullName>
    </recommendedName>
</protein>
<evidence type="ECO:0000313" key="1">
    <source>
        <dbReference type="EMBL" id="AII07751.1"/>
    </source>
</evidence>